<keyword evidence="3 18" id="KW-0245">EGF-like domain</keyword>
<dbReference type="PROSITE" id="PS50011">
    <property type="entry name" value="PROTEIN_KINASE_DOM"/>
    <property type="match status" value="1"/>
</dbReference>
<evidence type="ECO:0000256" key="21">
    <source>
        <dbReference type="SAM" id="SignalP"/>
    </source>
</evidence>
<keyword evidence="13" id="KW-0675">Receptor</keyword>
<dbReference type="InterPro" id="IPR000719">
    <property type="entry name" value="Prot_kinase_dom"/>
</dbReference>
<evidence type="ECO:0000313" key="27">
    <source>
        <dbReference type="Proteomes" id="UP000077755"/>
    </source>
</evidence>
<evidence type="ECO:0000256" key="8">
    <source>
        <dbReference type="ARBA" id="ARBA00022777"/>
    </source>
</evidence>
<keyword evidence="7 17" id="KW-0547">Nucleotide-binding</keyword>
<feature type="domain" description="Apple" evidence="25">
    <location>
        <begin position="334"/>
        <end position="417"/>
    </location>
</feature>
<dbReference type="SUPFAM" id="SSF51110">
    <property type="entry name" value="alpha-D-mannose-specific plant lectins"/>
    <property type="match status" value="1"/>
</dbReference>
<evidence type="ECO:0000259" key="23">
    <source>
        <dbReference type="PROSITE" id="PS50026"/>
    </source>
</evidence>
<reference evidence="26" key="1">
    <citation type="journal article" date="2016" name="Nat. Genet.">
        <title>A high-quality carrot genome assembly provides new insights into carotenoid accumulation and asterid genome evolution.</title>
        <authorList>
            <person name="Iorizzo M."/>
            <person name="Ellison S."/>
            <person name="Senalik D."/>
            <person name="Zeng P."/>
            <person name="Satapoomin P."/>
            <person name="Huang J."/>
            <person name="Bowman M."/>
            <person name="Iovene M."/>
            <person name="Sanseverino W."/>
            <person name="Cavagnaro P."/>
            <person name="Yildiz M."/>
            <person name="Macko-Podgorni A."/>
            <person name="Moranska E."/>
            <person name="Grzebelus E."/>
            <person name="Grzebelus D."/>
            <person name="Ashrafi H."/>
            <person name="Zheng Z."/>
            <person name="Cheng S."/>
            <person name="Spooner D."/>
            <person name="Van Deynze A."/>
            <person name="Simon P."/>
        </authorList>
    </citation>
    <scope>NUCLEOTIDE SEQUENCE</scope>
    <source>
        <tissue evidence="26">Leaf</tissue>
    </source>
</reference>
<feature type="domain" description="Protein kinase" evidence="22">
    <location>
        <begin position="518"/>
        <end position="799"/>
    </location>
</feature>
<dbReference type="PIRSF" id="PIRSF000641">
    <property type="entry name" value="SRK"/>
    <property type="match status" value="1"/>
</dbReference>
<evidence type="ECO:0000256" key="1">
    <source>
        <dbReference type="ARBA" id="ARBA00004479"/>
    </source>
</evidence>
<evidence type="ECO:0000256" key="6">
    <source>
        <dbReference type="ARBA" id="ARBA00022729"/>
    </source>
</evidence>
<dbReference type="PROSITE" id="PS50948">
    <property type="entry name" value="PAN"/>
    <property type="match status" value="1"/>
</dbReference>
<dbReference type="SUPFAM" id="SSF56112">
    <property type="entry name" value="Protein kinase-like (PK-like)"/>
    <property type="match status" value="1"/>
</dbReference>
<dbReference type="PROSITE" id="PS00108">
    <property type="entry name" value="PROTEIN_KINASE_ST"/>
    <property type="match status" value="1"/>
</dbReference>
<dbReference type="SMART" id="SM00220">
    <property type="entry name" value="S_TKc"/>
    <property type="match status" value="1"/>
</dbReference>
<evidence type="ECO:0000256" key="16">
    <source>
        <dbReference type="ARBA" id="ARBA00048679"/>
    </source>
</evidence>
<comment type="similarity">
    <text evidence="17">Belongs to the protein kinase superfamily. Ser/Thr protein kinase family.</text>
</comment>
<dbReference type="GO" id="GO:0004674">
    <property type="term" value="F:protein serine/threonine kinase activity"/>
    <property type="evidence" value="ECO:0007669"/>
    <property type="project" value="UniProtKB-KW"/>
</dbReference>
<evidence type="ECO:0000256" key="20">
    <source>
        <dbReference type="SAM" id="Phobius"/>
    </source>
</evidence>
<keyword evidence="6 21" id="KW-0732">Signal</keyword>
<keyword evidence="9 17" id="KW-0067">ATP-binding</keyword>
<dbReference type="KEGG" id="dcr:108198909"/>
<gene>
    <name evidence="26" type="ORF">DCAR_0831343</name>
</gene>
<dbReference type="InterPro" id="IPR001480">
    <property type="entry name" value="Bulb-type_lectin_dom"/>
</dbReference>
<evidence type="ECO:0000256" key="13">
    <source>
        <dbReference type="ARBA" id="ARBA00023170"/>
    </source>
</evidence>
<dbReference type="Pfam" id="PF00954">
    <property type="entry name" value="S_locus_glycop"/>
    <property type="match status" value="1"/>
</dbReference>
<accession>A0AAF0XRD0</accession>
<dbReference type="FunFam" id="3.30.200.20:FF:000059">
    <property type="entry name" value="S-receptor-like serine/threonine-protein kinase"/>
    <property type="match status" value="1"/>
</dbReference>
<evidence type="ECO:0000259" key="24">
    <source>
        <dbReference type="PROSITE" id="PS50927"/>
    </source>
</evidence>
<keyword evidence="14" id="KW-0325">Glycoprotein</keyword>
<dbReference type="EMBL" id="CP093350">
    <property type="protein sequence ID" value="WOH11847.1"/>
    <property type="molecule type" value="Genomic_DNA"/>
</dbReference>
<comment type="subcellular location">
    <subcellularLocation>
        <location evidence="1">Membrane</location>
        <topology evidence="1">Single-pass type I membrane protein</topology>
    </subcellularLocation>
</comment>
<dbReference type="GO" id="GO:0005524">
    <property type="term" value="F:ATP binding"/>
    <property type="evidence" value="ECO:0007669"/>
    <property type="project" value="UniProtKB-UniRule"/>
</dbReference>
<dbReference type="InterPro" id="IPR003609">
    <property type="entry name" value="Pan_app"/>
</dbReference>
<dbReference type="InterPro" id="IPR000742">
    <property type="entry name" value="EGF"/>
</dbReference>
<dbReference type="CDD" id="cd01098">
    <property type="entry name" value="PAN_AP_plant"/>
    <property type="match status" value="1"/>
</dbReference>
<feature type="binding site" evidence="19">
    <location>
        <position position="546"/>
    </location>
    <ligand>
        <name>ATP</name>
        <dbReference type="ChEBI" id="CHEBI:30616"/>
    </ligand>
</feature>
<comment type="catalytic activity">
    <reaction evidence="16 17">
        <text>L-seryl-[protein] + ATP = O-phospho-L-seryl-[protein] + ADP + H(+)</text>
        <dbReference type="Rhea" id="RHEA:17989"/>
        <dbReference type="Rhea" id="RHEA-COMP:9863"/>
        <dbReference type="Rhea" id="RHEA-COMP:11604"/>
        <dbReference type="ChEBI" id="CHEBI:15378"/>
        <dbReference type="ChEBI" id="CHEBI:29999"/>
        <dbReference type="ChEBI" id="CHEBI:30616"/>
        <dbReference type="ChEBI" id="CHEBI:83421"/>
        <dbReference type="ChEBI" id="CHEBI:456216"/>
        <dbReference type="EC" id="2.7.11.1"/>
    </reaction>
</comment>
<dbReference type="FunFam" id="1.10.510.10:FF:000302">
    <property type="entry name" value="Serine/threonine-protein kinase"/>
    <property type="match status" value="1"/>
</dbReference>
<feature type="chain" id="PRO_5042142806" description="Receptor-like serine/threonine-protein kinase" evidence="21">
    <location>
        <begin position="26"/>
        <end position="799"/>
    </location>
</feature>
<evidence type="ECO:0000256" key="5">
    <source>
        <dbReference type="ARBA" id="ARBA00022692"/>
    </source>
</evidence>
<keyword evidence="4 17" id="KW-0808">Transferase</keyword>
<feature type="domain" description="EGF-like" evidence="23">
    <location>
        <begin position="284"/>
        <end position="320"/>
    </location>
</feature>
<dbReference type="SMART" id="SM00108">
    <property type="entry name" value="B_lectin"/>
    <property type="match status" value="1"/>
</dbReference>
<comment type="catalytic activity">
    <reaction evidence="15 17">
        <text>L-threonyl-[protein] + ATP = O-phospho-L-threonyl-[protein] + ADP + H(+)</text>
        <dbReference type="Rhea" id="RHEA:46608"/>
        <dbReference type="Rhea" id="RHEA-COMP:11060"/>
        <dbReference type="Rhea" id="RHEA-COMP:11605"/>
        <dbReference type="ChEBI" id="CHEBI:15378"/>
        <dbReference type="ChEBI" id="CHEBI:30013"/>
        <dbReference type="ChEBI" id="CHEBI:30616"/>
        <dbReference type="ChEBI" id="CHEBI:61977"/>
        <dbReference type="ChEBI" id="CHEBI:456216"/>
        <dbReference type="EC" id="2.7.11.1"/>
    </reaction>
</comment>
<evidence type="ECO:0000256" key="4">
    <source>
        <dbReference type="ARBA" id="ARBA00022679"/>
    </source>
</evidence>
<comment type="caution">
    <text evidence="18">Lacks conserved residue(s) required for the propagation of feature annotation.</text>
</comment>
<evidence type="ECO:0000256" key="18">
    <source>
        <dbReference type="PROSITE-ProRule" id="PRU00076"/>
    </source>
</evidence>
<dbReference type="Gene3D" id="3.30.200.20">
    <property type="entry name" value="Phosphorylase Kinase, domain 1"/>
    <property type="match status" value="1"/>
</dbReference>
<dbReference type="PANTHER" id="PTHR47974:SF4">
    <property type="entry name" value="RECEPTOR-LIKE SERINE_THREONINE-PROTEIN KINASE"/>
    <property type="match status" value="1"/>
</dbReference>
<protein>
    <recommendedName>
        <fullName evidence="17">Receptor-like serine/threonine-protein kinase</fullName>
        <ecNumber evidence="17">2.7.11.1</ecNumber>
    </recommendedName>
</protein>
<keyword evidence="27" id="KW-1185">Reference proteome</keyword>
<evidence type="ECO:0000259" key="25">
    <source>
        <dbReference type="PROSITE" id="PS50948"/>
    </source>
</evidence>
<keyword evidence="10 20" id="KW-1133">Transmembrane helix</keyword>
<feature type="transmembrane region" description="Helical" evidence="20">
    <location>
        <begin position="459"/>
        <end position="484"/>
    </location>
</feature>
<evidence type="ECO:0000256" key="9">
    <source>
        <dbReference type="ARBA" id="ARBA00022840"/>
    </source>
</evidence>
<feature type="signal peptide" evidence="21">
    <location>
        <begin position="1"/>
        <end position="25"/>
    </location>
</feature>
<dbReference type="CDD" id="cd00053">
    <property type="entry name" value="EGF"/>
    <property type="match status" value="1"/>
</dbReference>
<evidence type="ECO:0000256" key="10">
    <source>
        <dbReference type="ARBA" id="ARBA00022989"/>
    </source>
</evidence>
<dbReference type="PROSITE" id="PS50927">
    <property type="entry name" value="BULB_LECTIN"/>
    <property type="match status" value="1"/>
</dbReference>
<keyword evidence="2 17" id="KW-0723">Serine/threonine-protein kinase</keyword>
<keyword evidence="5 20" id="KW-0812">Transmembrane</keyword>
<evidence type="ECO:0000256" key="2">
    <source>
        <dbReference type="ARBA" id="ARBA00022527"/>
    </source>
</evidence>
<feature type="domain" description="Bulb-type lectin" evidence="24">
    <location>
        <begin position="26"/>
        <end position="150"/>
    </location>
</feature>
<dbReference type="Gene3D" id="1.10.510.10">
    <property type="entry name" value="Transferase(Phosphotransferase) domain 1"/>
    <property type="match status" value="1"/>
</dbReference>
<dbReference type="PROSITE" id="PS50026">
    <property type="entry name" value="EGF_3"/>
    <property type="match status" value="1"/>
</dbReference>
<evidence type="ECO:0000256" key="12">
    <source>
        <dbReference type="ARBA" id="ARBA00023157"/>
    </source>
</evidence>
<dbReference type="CDD" id="cd00028">
    <property type="entry name" value="B_lectin"/>
    <property type="match status" value="1"/>
</dbReference>
<dbReference type="GO" id="GO:0048544">
    <property type="term" value="P:recognition of pollen"/>
    <property type="evidence" value="ECO:0007669"/>
    <property type="project" value="InterPro"/>
</dbReference>
<dbReference type="InterPro" id="IPR008271">
    <property type="entry name" value="Ser/Thr_kinase_AS"/>
</dbReference>
<dbReference type="PANTHER" id="PTHR47974">
    <property type="entry name" value="OS07G0415500 PROTEIN"/>
    <property type="match status" value="1"/>
</dbReference>
<dbReference type="Pfam" id="PF00069">
    <property type="entry name" value="Pkinase"/>
    <property type="match status" value="1"/>
</dbReference>
<evidence type="ECO:0000256" key="3">
    <source>
        <dbReference type="ARBA" id="ARBA00022536"/>
    </source>
</evidence>
<evidence type="ECO:0000256" key="14">
    <source>
        <dbReference type="ARBA" id="ARBA00023180"/>
    </source>
</evidence>
<evidence type="ECO:0000256" key="17">
    <source>
        <dbReference type="PIRNR" id="PIRNR000641"/>
    </source>
</evidence>
<dbReference type="CDD" id="cd14066">
    <property type="entry name" value="STKc_IRAK"/>
    <property type="match status" value="1"/>
</dbReference>
<dbReference type="Pfam" id="PF01453">
    <property type="entry name" value="B_lectin"/>
    <property type="match status" value="1"/>
</dbReference>
<evidence type="ECO:0000256" key="7">
    <source>
        <dbReference type="ARBA" id="ARBA00022741"/>
    </source>
</evidence>
<proteinExistence type="inferred from homology"/>
<dbReference type="Proteomes" id="UP000077755">
    <property type="component" value="Chromosome 8"/>
</dbReference>
<dbReference type="InterPro" id="IPR011009">
    <property type="entry name" value="Kinase-like_dom_sf"/>
</dbReference>
<keyword evidence="11 20" id="KW-0472">Membrane</keyword>
<keyword evidence="8 17" id="KW-0418">Kinase</keyword>
<dbReference type="InterPro" id="IPR017441">
    <property type="entry name" value="Protein_kinase_ATP_BS"/>
</dbReference>
<dbReference type="AlphaFoldDB" id="A0AAF0XRD0"/>
<evidence type="ECO:0000259" key="22">
    <source>
        <dbReference type="PROSITE" id="PS50011"/>
    </source>
</evidence>
<organism evidence="26 27">
    <name type="scientific">Daucus carota subsp. sativus</name>
    <name type="common">Carrot</name>
    <dbReference type="NCBI Taxonomy" id="79200"/>
    <lineage>
        <taxon>Eukaryota</taxon>
        <taxon>Viridiplantae</taxon>
        <taxon>Streptophyta</taxon>
        <taxon>Embryophyta</taxon>
        <taxon>Tracheophyta</taxon>
        <taxon>Spermatophyta</taxon>
        <taxon>Magnoliopsida</taxon>
        <taxon>eudicotyledons</taxon>
        <taxon>Gunneridae</taxon>
        <taxon>Pentapetalae</taxon>
        <taxon>asterids</taxon>
        <taxon>campanulids</taxon>
        <taxon>Apiales</taxon>
        <taxon>Apiaceae</taxon>
        <taxon>Apioideae</taxon>
        <taxon>Scandiceae</taxon>
        <taxon>Daucinae</taxon>
        <taxon>Daucus</taxon>
        <taxon>Daucus sect. Daucus</taxon>
    </lineage>
</organism>
<keyword evidence="12" id="KW-1015">Disulfide bond</keyword>
<sequence>MRYYYHLKTYIFLAFLIVCFSLSQSQNVLRKGSSLHVESSAKVLVSPDKSFTCGFHAAEGTNGYYFAIWFTISNPRTIVWMANRNRPVNGRGSMLSLGRNGVIVLTDVDGTTVWRSNTTFSTDATRIELLNTGNLVLLDLSDAIIWQSFDIPTDTLLPFQQLTKDKRLVSSRNGGHASGYYSLYYDSDNVLKMVFDGPDTSSLYWPSPDPTSNVFQYGRTNQNNSRIAGFDDYGSFASTDDLQFNASDFGLGVLRRLTIGYDGNLRLYSLNNATGLWSVSWEAIRKKCDVTGLCGRFAVCVYTPEPRCSCPPGYEMTDPSDWTAGCKPISNIICNTSHSEHVKFVELPQTDFYGYDLDVILTPTSLNACRELCLKSCNCLGFNYRLTGEGYCFTKRDLYNGVQIRTFPATSYVKVPVRLQIPDYPKLVFNTDFTCKSHEANVLLGTTSMYDTTEKKVKWAYLYSFAGAIGTIELLVFILCWWFLFRKQGLPDIVEDGYNLISSQFRAFTYKELKKATTNFKMELGRGGSGEVYSGVLADERAVAVKRLGGIFQGDEEFLAELSTIGRISHMNLVRMWGYCSEGKHRLLVYEYVSNLSLDSHLFTSNFIGWRERYKIALGTAKGLAYLHNECLEWVIHCDVKPENILLDSEFEPKIADFGLAKLSKRGAPDSEFSRIRGTKGYMAPEWALNLPITAKVDVYSYGVVILEMVKGIRLSNWVVDDDQVHEVELTKFVRIMKSKILDREESWLEDTVDKRLEGIFNRNQAAALIEIGLACVDGDRNRRPTMDSVVQTLIQSED</sequence>
<evidence type="ECO:0000256" key="15">
    <source>
        <dbReference type="ARBA" id="ARBA00047899"/>
    </source>
</evidence>
<dbReference type="EC" id="2.7.11.1" evidence="17"/>
<evidence type="ECO:0000313" key="26">
    <source>
        <dbReference type="EMBL" id="WOH11847.1"/>
    </source>
</evidence>
<dbReference type="FunFam" id="2.90.10.10:FF:000006">
    <property type="entry name" value="Serine/threonine-protein kinase"/>
    <property type="match status" value="1"/>
</dbReference>
<dbReference type="Gene3D" id="2.90.10.10">
    <property type="entry name" value="Bulb-type lectin domain"/>
    <property type="match status" value="1"/>
</dbReference>
<name>A0AAF0XRD0_DAUCS</name>
<evidence type="ECO:0000256" key="19">
    <source>
        <dbReference type="PROSITE-ProRule" id="PRU10141"/>
    </source>
</evidence>
<reference evidence="26" key="2">
    <citation type="submission" date="2022-03" db="EMBL/GenBank/DDBJ databases">
        <title>Draft title - Genomic analysis of global carrot germplasm unveils the trajectory of domestication and the origin of high carotenoid orange carrot.</title>
        <authorList>
            <person name="Iorizzo M."/>
            <person name="Ellison S."/>
            <person name="Senalik D."/>
            <person name="Macko-Podgorni A."/>
            <person name="Grzebelus D."/>
            <person name="Bostan H."/>
            <person name="Rolling W."/>
            <person name="Curaba J."/>
            <person name="Simon P."/>
        </authorList>
    </citation>
    <scope>NUCLEOTIDE SEQUENCE</scope>
    <source>
        <tissue evidence="26">Leaf</tissue>
    </source>
</reference>
<dbReference type="InterPro" id="IPR024171">
    <property type="entry name" value="SRK-like_kinase"/>
</dbReference>
<dbReference type="InterPro" id="IPR000858">
    <property type="entry name" value="S_locus_glycoprot_dom"/>
</dbReference>
<dbReference type="GO" id="GO:0016020">
    <property type="term" value="C:membrane"/>
    <property type="evidence" value="ECO:0007669"/>
    <property type="project" value="UniProtKB-SubCell"/>
</dbReference>
<evidence type="ECO:0000256" key="11">
    <source>
        <dbReference type="ARBA" id="ARBA00023136"/>
    </source>
</evidence>
<dbReference type="PROSITE" id="PS00107">
    <property type="entry name" value="PROTEIN_KINASE_ATP"/>
    <property type="match status" value="1"/>
</dbReference>
<dbReference type="InterPro" id="IPR036426">
    <property type="entry name" value="Bulb-type_lectin_dom_sf"/>
</dbReference>